<dbReference type="InterPro" id="IPR003008">
    <property type="entry name" value="Tubulin_FtsZ_GTPase"/>
</dbReference>
<gene>
    <name evidence="2" type="ORF">DW723_18220</name>
</gene>
<reference evidence="2 3" key="1">
    <citation type="submission" date="2018-08" db="EMBL/GenBank/DDBJ databases">
        <title>A genome reference for cultivated species of the human gut microbiota.</title>
        <authorList>
            <person name="Zou Y."/>
            <person name="Xue W."/>
            <person name="Luo G."/>
        </authorList>
    </citation>
    <scope>NUCLEOTIDE SEQUENCE [LARGE SCALE GENOMIC DNA]</scope>
    <source>
        <strain evidence="2 3">AM27-32LB</strain>
    </source>
</reference>
<comment type="caution">
    <text evidence="2">The sequence shown here is derived from an EMBL/GenBank/DDBJ whole genome shotgun (WGS) entry which is preliminary data.</text>
</comment>
<evidence type="ECO:0000313" key="3">
    <source>
        <dbReference type="Proteomes" id="UP000283928"/>
    </source>
</evidence>
<protein>
    <recommendedName>
        <fullName evidence="1">Tubulin/FtsZ GTPase domain-containing protein</fullName>
    </recommendedName>
</protein>
<dbReference type="Pfam" id="PF00091">
    <property type="entry name" value="Tubulin"/>
    <property type="match status" value="1"/>
</dbReference>
<dbReference type="Gene3D" id="3.40.50.1440">
    <property type="entry name" value="Tubulin/FtsZ, GTPase domain"/>
    <property type="match status" value="1"/>
</dbReference>
<evidence type="ECO:0000259" key="1">
    <source>
        <dbReference type="Pfam" id="PF00091"/>
    </source>
</evidence>
<feature type="domain" description="Tubulin/FtsZ GTPase" evidence="1">
    <location>
        <begin position="30"/>
        <end position="157"/>
    </location>
</feature>
<dbReference type="RefSeq" id="WP_151190510.1">
    <property type="nucleotide sequence ID" value="NZ_JAQEBC010000002.1"/>
</dbReference>
<dbReference type="GO" id="GO:0005525">
    <property type="term" value="F:GTP binding"/>
    <property type="evidence" value="ECO:0007669"/>
    <property type="project" value="InterPro"/>
</dbReference>
<dbReference type="AlphaFoldDB" id="A0A414K491"/>
<proteinExistence type="predicted"/>
<dbReference type="Proteomes" id="UP000283928">
    <property type="component" value="Unassembled WGS sequence"/>
</dbReference>
<accession>A0A414K491</accession>
<evidence type="ECO:0000313" key="2">
    <source>
        <dbReference type="EMBL" id="RHE68064.1"/>
    </source>
</evidence>
<dbReference type="SUPFAM" id="SSF52490">
    <property type="entry name" value="Tubulin nucleotide-binding domain-like"/>
    <property type="match status" value="1"/>
</dbReference>
<name>A0A414K491_9FIRM</name>
<organism evidence="2 3">
    <name type="scientific">Blautia obeum</name>
    <dbReference type="NCBI Taxonomy" id="40520"/>
    <lineage>
        <taxon>Bacteria</taxon>
        <taxon>Bacillati</taxon>
        <taxon>Bacillota</taxon>
        <taxon>Clostridia</taxon>
        <taxon>Lachnospirales</taxon>
        <taxon>Lachnospiraceae</taxon>
        <taxon>Blautia</taxon>
    </lineage>
</organism>
<dbReference type="InterPro" id="IPR036525">
    <property type="entry name" value="Tubulin/FtsZ_GTPase_sf"/>
</dbReference>
<dbReference type="EMBL" id="QSKO01000066">
    <property type="protein sequence ID" value="RHE68064.1"/>
    <property type="molecule type" value="Genomic_DNA"/>
</dbReference>
<sequence length="349" mass="38305">MLKNDIAVIGAGLAGETVGVEFQRRNYLTYLINGSDQDNKTIPDAKNLLVLEDYNGLAGDRSLAYEALKRNRKILKKITEIDKKIIICIASGGGSTGSGTLPYISEIAASNPDKIVVAVLLMPRPDEAIQKRLNAYNAAKELMEVEGLGAIIFVDNSVYDDLNKINMTLVNMLDAFFTDSSYSSGSNFDDSEKMKMLKDNGVFVLAMLSDKNAEGKHVTTQDMLSALTAKNIFLPINDDGVVNNIGIINQGKNKLDEHEIVKAIGTPENIFTGANGNVNIACASGMSYPIEYIQKLGKEAITEQKSRMEKRKSLSLLDDLEDVDEPVIPEAKKKSKRKQISFDMLQELD</sequence>
<dbReference type="Gene3D" id="3.30.1330.150">
    <property type="match status" value="1"/>
</dbReference>